<proteinExistence type="predicted"/>
<dbReference type="Proteomes" id="UP001566132">
    <property type="component" value="Unassembled WGS sequence"/>
</dbReference>
<gene>
    <name evidence="1" type="ORF">ABEB36_013608</name>
</gene>
<comment type="caution">
    <text evidence="1">The sequence shown here is derived from an EMBL/GenBank/DDBJ whole genome shotgun (WGS) entry which is preliminary data.</text>
</comment>
<evidence type="ECO:0000313" key="1">
    <source>
        <dbReference type="EMBL" id="KAL1489666.1"/>
    </source>
</evidence>
<reference evidence="1 2" key="1">
    <citation type="submission" date="2024-05" db="EMBL/GenBank/DDBJ databases">
        <title>Genetic variation in Jamaican populations of the coffee berry borer (Hypothenemus hampei).</title>
        <authorList>
            <person name="Errbii M."/>
            <person name="Myrie A."/>
        </authorList>
    </citation>
    <scope>NUCLEOTIDE SEQUENCE [LARGE SCALE GENOMIC DNA]</scope>
    <source>
        <strain evidence="1">JA-Hopewell-2020-01-JO</strain>
        <tissue evidence="1">Whole body</tissue>
    </source>
</reference>
<sequence length="252" mass="29684">MAENVIDCESVIAPKRVKGIQNTADYTKNVIKRAKIKGMEHVNYSKKLILKRVTGENCRCKQKCFERISNQDQLEIIEYMNNFTQNKTIIIIRMYIPDEYYNWIITASTSFKYSVRIISRASREILDYKNWWTVWYKKNTVSIESVTCKIPKSQKTQFTIAKFNEFMFHSEYPGCIKARDFIDGLAIHTFVVRTSSRLPIMPKYSAYISDIIPINIKKINDIKKVMQYIPDEYAEFWNVLCNWPTTNSDADE</sequence>
<dbReference type="EMBL" id="JBDJPC010000011">
    <property type="protein sequence ID" value="KAL1489666.1"/>
    <property type="molecule type" value="Genomic_DNA"/>
</dbReference>
<accession>A0ABD1E4Q2</accession>
<organism evidence="1 2">
    <name type="scientific">Hypothenemus hampei</name>
    <name type="common">Coffee berry borer</name>
    <dbReference type="NCBI Taxonomy" id="57062"/>
    <lineage>
        <taxon>Eukaryota</taxon>
        <taxon>Metazoa</taxon>
        <taxon>Ecdysozoa</taxon>
        <taxon>Arthropoda</taxon>
        <taxon>Hexapoda</taxon>
        <taxon>Insecta</taxon>
        <taxon>Pterygota</taxon>
        <taxon>Neoptera</taxon>
        <taxon>Endopterygota</taxon>
        <taxon>Coleoptera</taxon>
        <taxon>Polyphaga</taxon>
        <taxon>Cucujiformia</taxon>
        <taxon>Curculionidae</taxon>
        <taxon>Scolytinae</taxon>
        <taxon>Hypothenemus</taxon>
    </lineage>
</organism>
<evidence type="ECO:0000313" key="2">
    <source>
        <dbReference type="Proteomes" id="UP001566132"/>
    </source>
</evidence>
<dbReference type="AlphaFoldDB" id="A0ABD1E4Q2"/>
<name>A0ABD1E4Q2_HYPHA</name>
<protein>
    <submittedName>
        <fullName evidence="1">Uncharacterized protein</fullName>
    </submittedName>
</protein>
<keyword evidence="2" id="KW-1185">Reference proteome</keyword>